<sequence>MKIKAGNWRMLSEQEKLFILEAVSFFQSRTKKRQ</sequence>
<keyword evidence="2" id="KW-1185">Reference proteome</keyword>
<protein>
    <submittedName>
        <fullName evidence="1">Uncharacterized protein</fullName>
    </submittedName>
</protein>
<reference evidence="1 2" key="1">
    <citation type="submission" date="2018-06" db="EMBL/GenBank/DDBJ databases">
        <title>Freshwater and sediment microbial communities from various areas in North America, analyzing microbe dynamics in response to fracking.</title>
        <authorList>
            <person name="Lamendella R."/>
        </authorList>
    </citation>
    <scope>NUCLEOTIDE SEQUENCE [LARGE SCALE GENOMIC DNA]</scope>
    <source>
        <strain evidence="1 2">14_TX</strain>
    </source>
</reference>
<proteinExistence type="predicted"/>
<evidence type="ECO:0000313" key="1">
    <source>
        <dbReference type="EMBL" id="RBP94400.1"/>
    </source>
</evidence>
<name>A0A366JYD0_CYTFI</name>
<gene>
    <name evidence="1" type="ORF">DFO70_10439</name>
</gene>
<evidence type="ECO:0000313" key="2">
    <source>
        <dbReference type="Proteomes" id="UP000252731"/>
    </source>
</evidence>
<comment type="caution">
    <text evidence="1">The sequence shown here is derived from an EMBL/GenBank/DDBJ whole genome shotgun (WGS) entry which is preliminary data.</text>
</comment>
<dbReference type="AlphaFoldDB" id="A0A366JYD0"/>
<organism evidence="1 2">
    <name type="scientific">Cytobacillus firmus</name>
    <name type="common">Bacillus firmus</name>
    <dbReference type="NCBI Taxonomy" id="1399"/>
    <lineage>
        <taxon>Bacteria</taxon>
        <taxon>Bacillati</taxon>
        <taxon>Bacillota</taxon>
        <taxon>Bacilli</taxon>
        <taxon>Bacillales</taxon>
        <taxon>Bacillaceae</taxon>
        <taxon>Cytobacillus</taxon>
    </lineage>
</organism>
<dbReference type="Proteomes" id="UP000252731">
    <property type="component" value="Unassembled WGS sequence"/>
</dbReference>
<accession>A0A366JYD0</accession>
<dbReference type="EMBL" id="QNSF01000004">
    <property type="protein sequence ID" value="RBP94400.1"/>
    <property type="molecule type" value="Genomic_DNA"/>
</dbReference>